<dbReference type="VEuPathDB" id="FungiDB:H257_09116"/>
<dbReference type="InterPro" id="IPR027517">
    <property type="entry name" value="Deoxyhypusine_hydroxylase"/>
</dbReference>
<feature type="binding site" evidence="11">
    <location>
        <position position="199"/>
    </location>
    <ligand>
        <name>Fe cation</name>
        <dbReference type="ChEBI" id="CHEBI:24875"/>
        <label>2</label>
    </ligand>
</feature>
<dbReference type="HAMAP" id="MF_03101">
    <property type="entry name" value="Deoxyhypusine_hydroxylase"/>
    <property type="match status" value="1"/>
</dbReference>
<comment type="similarity">
    <text evidence="3 12">Belongs to the GroES chaperonin family.</text>
</comment>
<evidence type="ECO:0000256" key="11">
    <source>
        <dbReference type="HAMAP-Rule" id="MF_03101"/>
    </source>
</evidence>
<name>A0A418D022_APHAT</name>
<evidence type="ECO:0000256" key="4">
    <source>
        <dbReference type="ARBA" id="ARBA00022723"/>
    </source>
</evidence>
<dbReference type="GO" id="GO:0044183">
    <property type="term" value="F:protein folding chaperone"/>
    <property type="evidence" value="ECO:0007669"/>
    <property type="project" value="InterPro"/>
</dbReference>
<dbReference type="EC" id="1.14.99.29" evidence="11"/>
<evidence type="ECO:0000256" key="3">
    <source>
        <dbReference type="ARBA" id="ARBA00006975"/>
    </source>
</evidence>
<dbReference type="SMART" id="SM00883">
    <property type="entry name" value="Cpn10"/>
    <property type="match status" value="1"/>
</dbReference>
<dbReference type="SMART" id="SM00567">
    <property type="entry name" value="EZ_HEAT"/>
    <property type="match status" value="6"/>
</dbReference>
<keyword evidence="7 11" id="KW-0408">Iron</keyword>
<reference evidence="13 14" key="1">
    <citation type="submission" date="2018-08" db="EMBL/GenBank/DDBJ databases">
        <title>Aphanomyces genome sequencing and annotation.</title>
        <authorList>
            <person name="Minardi D."/>
            <person name="Oidtmann B."/>
            <person name="Van Der Giezen M."/>
            <person name="Studholme D.J."/>
        </authorList>
    </citation>
    <scope>NUCLEOTIDE SEQUENCE [LARGE SCALE GENOMIC DNA]</scope>
    <source>
        <strain evidence="13 14">Sv</strain>
    </source>
</reference>
<dbReference type="CDD" id="cd00320">
    <property type="entry name" value="cpn10"/>
    <property type="match status" value="1"/>
</dbReference>
<dbReference type="GO" id="GO:0046872">
    <property type="term" value="F:metal ion binding"/>
    <property type="evidence" value="ECO:0007669"/>
    <property type="project" value="UniProtKB-KW"/>
</dbReference>
<dbReference type="GO" id="GO:0019135">
    <property type="term" value="F:deoxyhypusine monooxygenase activity"/>
    <property type="evidence" value="ECO:0007669"/>
    <property type="project" value="UniProtKB-UniRule"/>
</dbReference>
<evidence type="ECO:0000256" key="8">
    <source>
        <dbReference type="ARBA" id="ARBA00023033"/>
    </source>
</evidence>
<keyword evidence="9 12" id="KW-0143">Chaperone</keyword>
<proteinExistence type="inferred from homology"/>
<dbReference type="InterPro" id="IPR018369">
    <property type="entry name" value="Chaprnonin_Cpn10_CS"/>
</dbReference>
<dbReference type="InterPro" id="IPR004155">
    <property type="entry name" value="PBS_lyase_HEAT"/>
</dbReference>
<accession>A0A418D022</accession>
<evidence type="ECO:0000256" key="1">
    <source>
        <dbReference type="ARBA" id="ARBA00000068"/>
    </source>
</evidence>
<feature type="binding site" evidence="11">
    <location>
        <position position="232"/>
    </location>
    <ligand>
        <name>Fe cation</name>
        <dbReference type="ChEBI" id="CHEBI:24875"/>
        <label>2</label>
    </ligand>
</feature>
<keyword evidence="8 11" id="KW-0503">Monooxygenase</keyword>
<feature type="binding site" evidence="11">
    <location>
        <position position="38"/>
    </location>
    <ligand>
        <name>Fe cation</name>
        <dbReference type="ChEBI" id="CHEBI:24875"/>
        <label>1</label>
    </ligand>
</feature>
<keyword evidence="5" id="KW-0677">Repeat</keyword>
<keyword evidence="10 11" id="KW-0386">Hypusine biosynthesis</keyword>
<dbReference type="InterPro" id="IPR011032">
    <property type="entry name" value="GroES-like_sf"/>
</dbReference>
<dbReference type="EMBL" id="QUTG01004600">
    <property type="protein sequence ID" value="RHY87728.1"/>
    <property type="molecule type" value="Genomic_DNA"/>
</dbReference>
<dbReference type="Pfam" id="PF00166">
    <property type="entry name" value="Cpn10"/>
    <property type="match status" value="1"/>
</dbReference>
<evidence type="ECO:0000256" key="5">
    <source>
        <dbReference type="ARBA" id="ARBA00022737"/>
    </source>
</evidence>
<dbReference type="InterPro" id="IPR016024">
    <property type="entry name" value="ARM-type_fold"/>
</dbReference>
<dbReference type="Proteomes" id="UP000285712">
    <property type="component" value="Unassembled WGS sequence"/>
</dbReference>
<dbReference type="GO" id="GO:0005524">
    <property type="term" value="F:ATP binding"/>
    <property type="evidence" value="ECO:0007669"/>
    <property type="project" value="InterPro"/>
</dbReference>
<dbReference type="PRINTS" id="PR00297">
    <property type="entry name" value="CHAPERONIN10"/>
</dbReference>
<comment type="caution">
    <text evidence="13">The sequence shown here is derived from an EMBL/GenBank/DDBJ whole genome shotgun (WGS) entry which is preliminary data.</text>
</comment>
<keyword evidence="4 11" id="KW-0479">Metal-binding</keyword>
<dbReference type="GO" id="GO:0005739">
    <property type="term" value="C:mitochondrion"/>
    <property type="evidence" value="ECO:0007669"/>
    <property type="project" value="UniProtKB-ARBA"/>
</dbReference>
<dbReference type="Gene3D" id="2.30.33.40">
    <property type="entry name" value="GroES chaperonin"/>
    <property type="match status" value="1"/>
</dbReference>
<evidence type="ECO:0000313" key="13">
    <source>
        <dbReference type="EMBL" id="RHY87728.1"/>
    </source>
</evidence>
<dbReference type="HAMAP" id="MF_00580">
    <property type="entry name" value="CH10"/>
    <property type="match status" value="1"/>
</dbReference>
<dbReference type="VEuPathDB" id="FungiDB:H257_09117"/>
<evidence type="ECO:0000256" key="12">
    <source>
        <dbReference type="RuleBase" id="RU003479"/>
    </source>
</evidence>
<comment type="function">
    <text evidence="11">Catalyzes the hydroxylation of the N(6)-(4-aminobutyl)-L-lysine intermediate to form hypusine, an essential post-translational modification only found in mature eIF-5A factor.</text>
</comment>
<comment type="pathway">
    <text evidence="2 11">Protein modification; eIF5A hypusination.</text>
</comment>
<dbReference type="InterPro" id="IPR020818">
    <property type="entry name" value="Chaperonin_GroES"/>
</dbReference>
<dbReference type="SUPFAM" id="SSF50129">
    <property type="entry name" value="GroES-like"/>
    <property type="match status" value="1"/>
</dbReference>
<keyword evidence="6 11" id="KW-0560">Oxidoreductase</keyword>
<gene>
    <name evidence="13" type="ORF">DYB35_009840</name>
</gene>
<dbReference type="InterPro" id="IPR011989">
    <property type="entry name" value="ARM-like"/>
</dbReference>
<feature type="binding site" evidence="11">
    <location>
        <position position="71"/>
    </location>
    <ligand>
        <name>Fe cation</name>
        <dbReference type="ChEBI" id="CHEBI:24875"/>
        <label>1</label>
    </ligand>
</feature>
<sequence length="432" mass="47244">MGKRTRAVFYLRTRGGKDDLQVLLEALPNKKDSELMRHELAYVIGQFQDVDACPVLEAVLADVDDDCMVRHEAAEALGAIGDASSIDILERFSHDAALEVAETCALALRLVKYKHAGHDASEAADEMDRNPYYSVDPAPAMPKSKSTDELQAILLDTSRSMFDRYRAMFSLRNRNTKDAALPTQALASAFHDTSALFRHEIAYVMGQMANPVTVPALKEVLINEAEHRMVRHEAAEALGAIGTAECEDILKVYLKDAHQVVRESCEVALDIIDYWAQPQAQNATLRSWTSTAVAAGDEDGGGKPMVATFEFAFVTVLAHVLHFEFSSLSIINMSSALRKLIPLGNRVLIKKVEPVLKTAGGIYLPDSGKNSQTEGEVVAVGPGARNHEGSLIPLGVSVGDKVLLPEYGGSVLKLGEDEFHLYRDEEILGKFH</sequence>
<dbReference type="SUPFAM" id="SSF48371">
    <property type="entry name" value="ARM repeat"/>
    <property type="match status" value="1"/>
</dbReference>
<feature type="binding site" evidence="11">
    <location>
        <position position="200"/>
    </location>
    <ligand>
        <name>Fe cation</name>
        <dbReference type="ChEBI" id="CHEBI:24875"/>
        <label>2</label>
    </ligand>
</feature>
<dbReference type="AlphaFoldDB" id="A0A418D022"/>
<feature type="binding site" evidence="11">
    <location>
        <position position="39"/>
    </location>
    <ligand>
        <name>Fe cation</name>
        <dbReference type="ChEBI" id="CHEBI:24875"/>
        <label>1</label>
    </ligand>
</feature>
<dbReference type="PROSITE" id="PS00681">
    <property type="entry name" value="CHAPERONINS_CPN10"/>
    <property type="match status" value="1"/>
</dbReference>
<evidence type="ECO:0000256" key="10">
    <source>
        <dbReference type="ARBA" id="ARBA00023256"/>
    </source>
</evidence>
<feature type="binding site" evidence="11">
    <location>
        <position position="72"/>
    </location>
    <ligand>
        <name>Fe cation</name>
        <dbReference type="ChEBI" id="CHEBI:24875"/>
        <label>1</label>
    </ligand>
</feature>
<evidence type="ECO:0000313" key="14">
    <source>
        <dbReference type="Proteomes" id="UP000285712"/>
    </source>
</evidence>
<dbReference type="Gene3D" id="1.25.10.10">
    <property type="entry name" value="Leucine-rich Repeat Variant"/>
    <property type="match status" value="2"/>
</dbReference>
<dbReference type="InterPro" id="IPR037124">
    <property type="entry name" value="Chaperonin_GroES_sf"/>
</dbReference>
<comment type="cofactor">
    <cofactor evidence="11">
        <name>Fe(2+)</name>
        <dbReference type="ChEBI" id="CHEBI:29033"/>
    </cofactor>
    <text evidence="11">Binds 2 Fe(2+) ions per subunit.</text>
</comment>
<comment type="catalytic activity">
    <reaction evidence="1 11">
        <text>[eIF5A protein]-deoxyhypusine + AH2 + O2 = [eIF5A protein]-hypusine + A + H2O</text>
        <dbReference type="Rhea" id="RHEA:14101"/>
        <dbReference type="Rhea" id="RHEA-COMP:10144"/>
        <dbReference type="Rhea" id="RHEA-COMP:12592"/>
        <dbReference type="ChEBI" id="CHEBI:13193"/>
        <dbReference type="ChEBI" id="CHEBI:15377"/>
        <dbReference type="ChEBI" id="CHEBI:15379"/>
        <dbReference type="ChEBI" id="CHEBI:17499"/>
        <dbReference type="ChEBI" id="CHEBI:82657"/>
        <dbReference type="ChEBI" id="CHEBI:91175"/>
        <dbReference type="EC" id="1.14.99.29"/>
    </reaction>
</comment>
<evidence type="ECO:0000256" key="6">
    <source>
        <dbReference type="ARBA" id="ARBA00023002"/>
    </source>
</evidence>
<feature type="binding site" evidence="11">
    <location>
        <position position="233"/>
    </location>
    <ligand>
        <name>Fe cation</name>
        <dbReference type="ChEBI" id="CHEBI:24875"/>
        <label>2</label>
    </ligand>
</feature>
<dbReference type="UniPathway" id="UPA00354"/>
<evidence type="ECO:0000256" key="7">
    <source>
        <dbReference type="ARBA" id="ARBA00023004"/>
    </source>
</evidence>
<dbReference type="FunFam" id="1.25.10.10:FF:000099">
    <property type="entry name" value="Deoxyhypusine hydroxylase"/>
    <property type="match status" value="1"/>
</dbReference>
<protein>
    <recommendedName>
        <fullName evidence="11">Deoxyhypusine hydroxylase</fullName>
        <shortName evidence="11">DOHH</shortName>
        <ecNumber evidence="11">1.14.99.29</ecNumber>
    </recommendedName>
    <alternativeName>
        <fullName evidence="11">Deoxyhypusine dioxygenase</fullName>
    </alternativeName>
    <alternativeName>
        <fullName evidence="11">Deoxyhypusine monooxygenase</fullName>
    </alternativeName>
</protein>
<dbReference type="PANTHER" id="PTHR12697">
    <property type="entry name" value="PBS LYASE HEAT-LIKE PROTEIN"/>
    <property type="match status" value="1"/>
</dbReference>
<dbReference type="Pfam" id="PF13646">
    <property type="entry name" value="HEAT_2"/>
    <property type="match status" value="2"/>
</dbReference>
<organism evidence="13 14">
    <name type="scientific">Aphanomyces astaci</name>
    <name type="common">Crayfish plague agent</name>
    <dbReference type="NCBI Taxonomy" id="112090"/>
    <lineage>
        <taxon>Eukaryota</taxon>
        <taxon>Sar</taxon>
        <taxon>Stramenopiles</taxon>
        <taxon>Oomycota</taxon>
        <taxon>Saprolegniomycetes</taxon>
        <taxon>Saprolegniales</taxon>
        <taxon>Verrucalvaceae</taxon>
        <taxon>Aphanomyces</taxon>
    </lineage>
</organism>
<dbReference type="PANTHER" id="PTHR12697:SF5">
    <property type="entry name" value="DEOXYHYPUSINE HYDROXYLASE"/>
    <property type="match status" value="1"/>
</dbReference>
<evidence type="ECO:0000256" key="9">
    <source>
        <dbReference type="ARBA" id="ARBA00023186"/>
    </source>
</evidence>
<dbReference type="FunFam" id="2.30.33.40:FF:000002">
    <property type="entry name" value="10 kDa chaperonin, mitochondrial"/>
    <property type="match status" value="1"/>
</dbReference>
<evidence type="ECO:0000256" key="2">
    <source>
        <dbReference type="ARBA" id="ARBA00005041"/>
    </source>
</evidence>
<comment type="similarity">
    <text evidence="11">Belongs to the deoxyhypusine hydroxylase family.</text>
</comment>